<gene>
    <name evidence="1" type="ORF">JCGZ_16971</name>
</gene>
<dbReference type="Gene3D" id="3.80.10.10">
    <property type="entry name" value="Ribonuclease Inhibitor"/>
    <property type="match status" value="1"/>
</dbReference>
<dbReference type="SUPFAM" id="SSF52058">
    <property type="entry name" value="L domain-like"/>
    <property type="match status" value="1"/>
</dbReference>
<dbReference type="EMBL" id="KK914699">
    <property type="protein sequence ID" value="KDP30189.1"/>
    <property type="molecule type" value="Genomic_DNA"/>
</dbReference>
<accession>A0A067KEB9</accession>
<dbReference type="PANTHER" id="PTHR48058:SF28">
    <property type="entry name" value="OS04G0122000 PROTEIN"/>
    <property type="match status" value="1"/>
</dbReference>
<dbReference type="OrthoDB" id="852203at2759"/>
<keyword evidence="2" id="KW-1185">Reference proteome</keyword>
<dbReference type="STRING" id="180498.A0A067KEB9"/>
<organism evidence="1 2">
    <name type="scientific">Jatropha curcas</name>
    <name type="common">Barbados nut</name>
    <dbReference type="NCBI Taxonomy" id="180498"/>
    <lineage>
        <taxon>Eukaryota</taxon>
        <taxon>Viridiplantae</taxon>
        <taxon>Streptophyta</taxon>
        <taxon>Embryophyta</taxon>
        <taxon>Tracheophyta</taxon>
        <taxon>Spermatophyta</taxon>
        <taxon>Magnoliopsida</taxon>
        <taxon>eudicotyledons</taxon>
        <taxon>Gunneridae</taxon>
        <taxon>Pentapetalae</taxon>
        <taxon>rosids</taxon>
        <taxon>fabids</taxon>
        <taxon>Malpighiales</taxon>
        <taxon>Euphorbiaceae</taxon>
        <taxon>Crotonoideae</taxon>
        <taxon>Jatropheae</taxon>
        <taxon>Jatropha</taxon>
    </lineage>
</organism>
<protein>
    <recommendedName>
        <fullName evidence="3">Leucine-rich repeat-containing N-terminal plant-type domain-containing protein</fullName>
    </recommendedName>
</protein>
<dbReference type="InterPro" id="IPR032675">
    <property type="entry name" value="LRR_dom_sf"/>
</dbReference>
<evidence type="ECO:0008006" key="3">
    <source>
        <dbReference type="Google" id="ProtNLM"/>
    </source>
</evidence>
<dbReference type="Pfam" id="PF13516">
    <property type="entry name" value="LRR_6"/>
    <property type="match status" value="2"/>
</dbReference>
<dbReference type="Pfam" id="PF00560">
    <property type="entry name" value="LRR_1"/>
    <property type="match status" value="1"/>
</dbReference>
<dbReference type="Proteomes" id="UP000027138">
    <property type="component" value="Unassembled WGS sequence"/>
</dbReference>
<reference evidence="1 2" key="1">
    <citation type="journal article" date="2014" name="PLoS ONE">
        <title>Global Analysis of Gene Expression Profiles in Physic Nut (Jatropha curcas L.) Seedlings Exposed to Salt Stress.</title>
        <authorList>
            <person name="Zhang L."/>
            <person name="Zhang C."/>
            <person name="Wu P."/>
            <person name="Chen Y."/>
            <person name="Li M."/>
            <person name="Jiang H."/>
            <person name="Wu G."/>
        </authorList>
    </citation>
    <scope>NUCLEOTIDE SEQUENCE [LARGE SCALE GENOMIC DNA]</scope>
    <source>
        <strain evidence="2">cv. GZQX0401</strain>
        <tissue evidence="1">Young leaves</tissue>
    </source>
</reference>
<sequence>MAAWGSVENCCNWESVECNHNTGEVDELHLDGLQDSNSEEWYLNASLFLPFHKLKVLDLGSNNIAGWIKNKGDEELLKLRNLEHLSLGGNLFNNSILSFLKGLSSLKSLDIGSNQFQGPFNFKG</sequence>
<evidence type="ECO:0000313" key="1">
    <source>
        <dbReference type="EMBL" id="KDP30189.1"/>
    </source>
</evidence>
<dbReference type="PANTHER" id="PTHR48058">
    <property type="entry name" value="LRR RECEPTOR-LIKE SERINE/THREONINE-PROTEIN KINASE FLS2-RELATED"/>
    <property type="match status" value="1"/>
</dbReference>
<evidence type="ECO:0000313" key="2">
    <source>
        <dbReference type="Proteomes" id="UP000027138"/>
    </source>
</evidence>
<dbReference type="InterPro" id="IPR001611">
    <property type="entry name" value="Leu-rich_rpt"/>
</dbReference>
<name>A0A067KEB9_JATCU</name>
<proteinExistence type="predicted"/>
<dbReference type="AlphaFoldDB" id="A0A067KEB9"/>